<dbReference type="EMBL" id="JARKIB010000477">
    <property type="protein sequence ID" value="KAJ7705185.1"/>
    <property type="molecule type" value="Genomic_DNA"/>
</dbReference>
<reference evidence="2" key="1">
    <citation type="submission" date="2023-03" db="EMBL/GenBank/DDBJ databases">
        <title>Massive genome expansion in bonnet fungi (Mycena s.s.) driven by repeated elements and novel gene families across ecological guilds.</title>
        <authorList>
            <consortium name="Lawrence Berkeley National Laboratory"/>
            <person name="Harder C.B."/>
            <person name="Miyauchi S."/>
            <person name="Viragh M."/>
            <person name="Kuo A."/>
            <person name="Thoen E."/>
            <person name="Andreopoulos B."/>
            <person name="Lu D."/>
            <person name="Skrede I."/>
            <person name="Drula E."/>
            <person name="Henrissat B."/>
            <person name="Morin E."/>
            <person name="Kohler A."/>
            <person name="Barry K."/>
            <person name="LaButti K."/>
            <person name="Morin E."/>
            <person name="Salamov A."/>
            <person name="Lipzen A."/>
            <person name="Mereny Z."/>
            <person name="Hegedus B."/>
            <person name="Baldrian P."/>
            <person name="Stursova M."/>
            <person name="Weitz H."/>
            <person name="Taylor A."/>
            <person name="Grigoriev I.V."/>
            <person name="Nagy L.G."/>
            <person name="Martin F."/>
            <person name="Kauserud H."/>
        </authorList>
    </citation>
    <scope>NUCLEOTIDE SEQUENCE</scope>
    <source>
        <strain evidence="2">CBHHK182m</strain>
    </source>
</reference>
<protein>
    <submittedName>
        <fullName evidence="2">Uncharacterized protein</fullName>
    </submittedName>
</protein>
<evidence type="ECO:0000313" key="2">
    <source>
        <dbReference type="EMBL" id="KAJ7711436.1"/>
    </source>
</evidence>
<evidence type="ECO:0000313" key="1">
    <source>
        <dbReference type="EMBL" id="KAJ7705185.1"/>
    </source>
</evidence>
<dbReference type="EMBL" id="JARKIB010000396">
    <property type="protein sequence ID" value="KAJ7711436.1"/>
    <property type="molecule type" value="Genomic_DNA"/>
</dbReference>
<dbReference type="Proteomes" id="UP001215598">
    <property type="component" value="Unassembled WGS sequence"/>
</dbReference>
<comment type="caution">
    <text evidence="2">The sequence shown here is derived from an EMBL/GenBank/DDBJ whole genome shotgun (WGS) entry which is preliminary data.</text>
</comment>
<accession>A0AAD7MDM5</accession>
<sequence>MAPTITDALRDTLLTELETARVPPLPHFLLYPWEWPKCFHPALMQNARLAALVAQDRQHYYDIGVAVLPQAVFLMIVDDLADKPSGYATAVQAAVQSQVVLERLVAKIDERLVANIPTGRIHSGFLSLVGILWLHESRNTEKVTKILRPFFAPLLRVAGEAYLVFEATKDVKRVNPSKAERQRDKKLAELQFVTNVCLVQRTPAPPMPNPNPPAWDSPRATGFLTRDDSPISGALSPSTFRPRHSPAADHKDILHVDLHDMLAALDPVPVPEAGITPPAPARCRRSFGPLLLSDINPSSVLDTPEAFKV</sequence>
<keyword evidence="3" id="KW-1185">Reference proteome</keyword>
<gene>
    <name evidence="2" type="ORF">B0H16DRAFT_1900623</name>
    <name evidence="1" type="ORF">B0H16DRAFT_1901903</name>
</gene>
<proteinExistence type="predicted"/>
<evidence type="ECO:0000313" key="3">
    <source>
        <dbReference type="Proteomes" id="UP001215598"/>
    </source>
</evidence>
<name>A0AAD7MDM5_9AGAR</name>
<organism evidence="2 3">
    <name type="scientific">Mycena metata</name>
    <dbReference type="NCBI Taxonomy" id="1033252"/>
    <lineage>
        <taxon>Eukaryota</taxon>
        <taxon>Fungi</taxon>
        <taxon>Dikarya</taxon>
        <taxon>Basidiomycota</taxon>
        <taxon>Agaricomycotina</taxon>
        <taxon>Agaricomycetes</taxon>
        <taxon>Agaricomycetidae</taxon>
        <taxon>Agaricales</taxon>
        <taxon>Marasmiineae</taxon>
        <taxon>Mycenaceae</taxon>
        <taxon>Mycena</taxon>
    </lineage>
</organism>
<dbReference type="AlphaFoldDB" id="A0AAD7MDM5"/>